<evidence type="ECO:0000313" key="4">
    <source>
        <dbReference type="Proteomes" id="UP001187531"/>
    </source>
</evidence>
<feature type="compositionally biased region" description="Polar residues" evidence="1">
    <location>
        <begin position="515"/>
        <end position="532"/>
    </location>
</feature>
<keyword evidence="4" id="KW-1185">Reference proteome</keyword>
<dbReference type="SMART" id="SM00228">
    <property type="entry name" value="PDZ"/>
    <property type="match status" value="1"/>
</dbReference>
<dbReference type="AlphaFoldDB" id="A0AA88L4Q0"/>
<dbReference type="InterPro" id="IPR036034">
    <property type="entry name" value="PDZ_sf"/>
</dbReference>
<dbReference type="InterPro" id="IPR001478">
    <property type="entry name" value="PDZ"/>
</dbReference>
<feature type="region of interest" description="Disordered" evidence="1">
    <location>
        <begin position="70"/>
        <end position="89"/>
    </location>
</feature>
<sequence length="730" mass="81474">MDIHKNKEMMESLKTRRVTVASNPEKTTHMKVIVQNGEGNCDTETNNWLQTLKSKFQWLHIKKKRSLSCSNVDRRMRKSPSTPGKIDGDLSVQTRKCVRDKRSRHAKSMFFVDTKTEASSDEEDGGFKIFRPSNSEHCIAENTDELGTFSRGDSGRYDSDEIFNDKKRDKIVAFNDRDSVISSSSGVSELSSEQEGRRRVSTTDSGYGADLNTTGCSYKGPGVDKFHSLRFPVQHGICRAPSVCEKALPPVERSQKFYSLKRSTSTPSKDALGQQSKEIVSNIEEEVPLCVIKSEMKSILVRRTSSQCRTLESARLKPSKSVTSLKHSMYGTLSNRPKTLVRLSEVSKSGCDLKSIRDTSQKLDSVDAKSEDRGLHEAAYETLKVKNQLQAASRDETDFNITRPTNLIPNPSYNTLEKRCQQDLSWLSTLKKGGRCEIPPTPEFAIDALTPCTPTVRDERSVPEPYIRASVGFQQLPARPLPPIPGEFKTKGSQDNFRPLHFQSDQVKNKDSHLRNGQNQCLGASDGNSNKHNPILPTNDIYDVLSRYGHQYTHDCNKQGNEEFEVKNGERENCSLHEKFTPVAATQESASSKHFCTSRPKKQNLTQEELKEKIPSFCTVSRQARGTSYYITTASFEKGPGKKSLGFSVVGGRDSPKGNMGIFVKTVFPAGQASEDDKLREGDEILAVNSKPLQGLSHSEAISVFKEVRSGTLILHIGRRANKLPQMTPS</sequence>
<feature type="compositionally biased region" description="Low complexity" evidence="1">
    <location>
        <begin position="182"/>
        <end position="193"/>
    </location>
</feature>
<dbReference type="PROSITE" id="PS50106">
    <property type="entry name" value="PDZ"/>
    <property type="match status" value="1"/>
</dbReference>
<dbReference type="PANTHER" id="PTHR11324">
    <property type="entry name" value="IL16-RELATED"/>
    <property type="match status" value="1"/>
</dbReference>
<dbReference type="Gene3D" id="2.30.42.10">
    <property type="match status" value="1"/>
</dbReference>
<feature type="region of interest" description="Disordered" evidence="1">
    <location>
        <begin position="182"/>
        <end position="206"/>
    </location>
</feature>
<protein>
    <recommendedName>
        <fullName evidence="2">PDZ domain-containing protein</fullName>
    </recommendedName>
</protein>
<reference evidence="3" key="1">
    <citation type="submission" date="2023-07" db="EMBL/GenBank/DDBJ databases">
        <title>Chromosome-level genome assembly of Artemia franciscana.</title>
        <authorList>
            <person name="Jo E."/>
        </authorList>
    </citation>
    <scope>NUCLEOTIDE SEQUENCE</scope>
    <source>
        <tissue evidence="3">Whole body</tissue>
    </source>
</reference>
<gene>
    <name evidence="3" type="ORF">QYM36_005913</name>
</gene>
<dbReference type="Proteomes" id="UP001187531">
    <property type="component" value="Unassembled WGS sequence"/>
</dbReference>
<organism evidence="3 4">
    <name type="scientific">Artemia franciscana</name>
    <name type="common">Brine shrimp</name>
    <name type="synonym">Artemia sanfranciscana</name>
    <dbReference type="NCBI Taxonomy" id="6661"/>
    <lineage>
        <taxon>Eukaryota</taxon>
        <taxon>Metazoa</taxon>
        <taxon>Ecdysozoa</taxon>
        <taxon>Arthropoda</taxon>
        <taxon>Crustacea</taxon>
        <taxon>Branchiopoda</taxon>
        <taxon>Anostraca</taxon>
        <taxon>Artemiidae</taxon>
        <taxon>Artemia</taxon>
    </lineage>
</organism>
<feature type="region of interest" description="Disordered" evidence="1">
    <location>
        <begin position="506"/>
        <end position="536"/>
    </location>
</feature>
<evidence type="ECO:0000256" key="1">
    <source>
        <dbReference type="SAM" id="MobiDB-lite"/>
    </source>
</evidence>
<evidence type="ECO:0000259" key="2">
    <source>
        <dbReference type="PROSITE" id="PS50106"/>
    </source>
</evidence>
<dbReference type="EMBL" id="JAVRJZ010000009">
    <property type="protein sequence ID" value="KAK2718738.1"/>
    <property type="molecule type" value="Genomic_DNA"/>
</dbReference>
<dbReference type="SUPFAM" id="SSF50156">
    <property type="entry name" value="PDZ domain-like"/>
    <property type="match status" value="1"/>
</dbReference>
<proteinExistence type="predicted"/>
<feature type="domain" description="PDZ" evidence="2">
    <location>
        <begin position="633"/>
        <end position="707"/>
    </location>
</feature>
<dbReference type="PANTHER" id="PTHR11324:SF16">
    <property type="entry name" value="PDZ DOMAIN-CONTAINING PROTEIN 2"/>
    <property type="match status" value="1"/>
</dbReference>
<dbReference type="Pfam" id="PF00595">
    <property type="entry name" value="PDZ"/>
    <property type="match status" value="1"/>
</dbReference>
<comment type="caution">
    <text evidence="3">The sequence shown here is derived from an EMBL/GenBank/DDBJ whole genome shotgun (WGS) entry which is preliminary data.</text>
</comment>
<dbReference type="CDD" id="cd06759">
    <property type="entry name" value="PDZ3_PDZD2-PDZ1_hPro-IL-16-like"/>
    <property type="match status" value="1"/>
</dbReference>
<evidence type="ECO:0000313" key="3">
    <source>
        <dbReference type="EMBL" id="KAK2718738.1"/>
    </source>
</evidence>
<accession>A0AA88L4Q0</accession>
<name>A0AA88L4Q0_ARTSF</name>